<dbReference type="Gene3D" id="3.40.1280.10">
    <property type="match status" value="1"/>
</dbReference>
<dbReference type="Pfam" id="PF02590">
    <property type="entry name" value="SPOUT_MTase"/>
    <property type="match status" value="1"/>
</dbReference>
<dbReference type="GO" id="GO:0005737">
    <property type="term" value="C:cytoplasm"/>
    <property type="evidence" value="ECO:0007669"/>
    <property type="project" value="UniProtKB-SubCell"/>
</dbReference>
<gene>
    <name evidence="5 6" type="primary">rlmH</name>
    <name evidence="6" type="ORF">EC580_07050</name>
</gene>
<evidence type="ECO:0000256" key="1">
    <source>
        <dbReference type="ARBA" id="ARBA00022603"/>
    </source>
</evidence>
<feature type="binding site" evidence="5">
    <location>
        <begin position="121"/>
        <end position="126"/>
    </location>
    <ligand>
        <name>S-adenosyl-L-methionine</name>
        <dbReference type="ChEBI" id="CHEBI:59789"/>
    </ligand>
</feature>
<dbReference type="AlphaFoldDB" id="A0A3M8R5K7"/>
<dbReference type="OrthoDB" id="9806643at2"/>
<evidence type="ECO:0000313" key="6">
    <source>
        <dbReference type="EMBL" id="RNF62942.1"/>
    </source>
</evidence>
<keyword evidence="5" id="KW-0963">Cytoplasm</keyword>
<comment type="subunit">
    <text evidence="5">Homodimer.</text>
</comment>
<dbReference type="PIRSF" id="PIRSF004505">
    <property type="entry name" value="MT_bac"/>
    <property type="match status" value="1"/>
</dbReference>
<keyword evidence="3 5" id="KW-0949">S-adenosyl-L-methionine</keyword>
<accession>A0A3M8R5K7</accession>
<dbReference type="PANTHER" id="PTHR33603:SF1">
    <property type="entry name" value="RIBOSOMAL RNA LARGE SUBUNIT METHYLTRANSFERASE H"/>
    <property type="match status" value="1"/>
</dbReference>
<dbReference type="EMBL" id="RIZI01000160">
    <property type="protein sequence ID" value="RNF62942.1"/>
    <property type="molecule type" value="Genomic_DNA"/>
</dbReference>
<keyword evidence="5" id="KW-0698">rRNA processing</keyword>
<dbReference type="SUPFAM" id="SSF75217">
    <property type="entry name" value="alpha/beta knot"/>
    <property type="match status" value="1"/>
</dbReference>
<comment type="catalytic activity">
    <reaction evidence="5">
        <text>pseudouridine(1915) in 23S rRNA + S-adenosyl-L-methionine = N(3)-methylpseudouridine(1915) in 23S rRNA + S-adenosyl-L-homocysteine + H(+)</text>
        <dbReference type="Rhea" id="RHEA:42752"/>
        <dbReference type="Rhea" id="RHEA-COMP:10221"/>
        <dbReference type="Rhea" id="RHEA-COMP:10222"/>
        <dbReference type="ChEBI" id="CHEBI:15378"/>
        <dbReference type="ChEBI" id="CHEBI:57856"/>
        <dbReference type="ChEBI" id="CHEBI:59789"/>
        <dbReference type="ChEBI" id="CHEBI:65314"/>
        <dbReference type="ChEBI" id="CHEBI:74486"/>
        <dbReference type="EC" id="2.1.1.177"/>
    </reaction>
</comment>
<evidence type="ECO:0000256" key="5">
    <source>
        <dbReference type="HAMAP-Rule" id="MF_00658"/>
    </source>
</evidence>
<comment type="caution">
    <text evidence="5">Lacks conserved residue(s) required for the propagation of feature annotation.</text>
</comment>
<feature type="binding site" evidence="5">
    <location>
        <position position="104"/>
    </location>
    <ligand>
        <name>S-adenosyl-L-methionine</name>
        <dbReference type="ChEBI" id="CHEBI:59789"/>
    </ligand>
</feature>
<dbReference type="NCBIfam" id="NF000986">
    <property type="entry name" value="PRK00103.1-4"/>
    <property type="match status" value="1"/>
</dbReference>
<comment type="similarity">
    <text evidence="4 5">Belongs to the RNA methyltransferase RlmH family.</text>
</comment>
<dbReference type="GO" id="GO:0070038">
    <property type="term" value="F:rRNA (pseudouridine-N3-)-methyltransferase activity"/>
    <property type="evidence" value="ECO:0007669"/>
    <property type="project" value="UniProtKB-UniRule"/>
</dbReference>
<dbReference type="InterPro" id="IPR029026">
    <property type="entry name" value="tRNA_m1G_MTases_N"/>
</dbReference>
<evidence type="ECO:0000256" key="3">
    <source>
        <dbReference type="ARBA" id="ARBA00022691"/>
    </source>
</evidence>
<dbReference type="PANTHER" id="PTHR33603">
    <property type="entry name" value="METHYLTRANSFERASE"/>
    <property type="match status" value="1"/>
</dbReference>
<sequence length="162" mass="18036">MRLWILALGTRMPGWVEAGVSEYAARMPPHFQVQWRSLPLARRGRGGDPARWRREEGERLLAATPAGAERVAMEVTGRALSSEALAQRVDGWLGGGRDVALWIGGPDGLDPALRPDWRWSLSPLTMAHPVVRVVVAEQIYRAWSIQAGLPYHRAGEEHQHHA</sequence>
<protein>
    <recommendedName>
        <fullName evidence="5">Ribosomal RNA large subunit methyltransferase H</fullName>
        <ecNumber evidence="5">2.1.1.177</ecNumber>
    </recommendedName>
    <alternativeName>
        <fullName evidence="5">23S rRNA (pseudouridine1915-N3)-methyltransferase</fullName>
    </alternativeName>
    <alternativeName>
        <fullName evidence="5">23S rRNA m3Psi1915 methyltransferase</fullName>
    </alternativeName>
    <alternativeName>
        <fullName evidence="5">rRNA (pseudouridine-N3-)-methyltransferase RlmH</fullName>
    </alternativeName>
</protein>
<comment type="function">
    <text evidence="5">Specifically methylates the pseudouridine at position 1915 (m3Psi1915) in 23S rRNA.</text>
</comment>
<proteinExistence type="inferred from homology"/>
<dbReference type="RefSeq" id="WP_123103541.1">
    <property type="nucleotide sequence ID" value="NZ_CP127527.1"/>
</dbReference>
<comment type="caution">
    <text evidence="6">The sequence shown here is derived from an EMBL/GenBank/DDBJ whole genome shotgun (WGS) entry which is preliminary data.</text>
</comment>
<organism evidence="6">
    <name type="scientific">Acidithiobacillus sulfuriphilus</name>
    <dbReference type="NCBI Taxonomy" id="1867749"/>
    <lineage>
        <taxon>Bacteria</taxon>
        <taxon>Pseudomonadati</taxon>
        <taxon>Pseudomonadota</taxon>
        <taxon>Acidithiobacillia</taxon>
        <taxon>Acidithiobacillales</taxon>
        <taxon>Acidithiobacillaceae</taxon>
        <taxon>Acidithiobacillus</taxon>
    </lineage>
</organism>
<dbReference type="InterPro" id="IPR003742">
    <property type="entry name" value="RlmH-like"/>
</dbReference>
<dbReference type="InterPro" id="IPR029028">
    <property type="entry name" value="Alpha/beta_knot_MTases"/>
</dbReference>
<dbReference type="EC" id="2.1.1.177" evidence="5"/>
<reference evidence="6" key="1">
    <citation type="submission" date="2018-10" db="EMBL/GenBank/DDBJ databases">
        <title>Acidithiobacillus sulfuriphilus sp. nov.: an extremely acidophilic sulfur-oxidizing chemolithotroph isolated from a neutral pH environment.</title>
        <authorList>
            <person name="Falagan C."/>
            <person name="Moya-Beltran A."/>
            <person name="Quatrini R."/>
            <person name="Johnson D.B."/>
        </authorList>
    </citation>
    <scope>NUCLEOTIDE SEQUENCE [LARGE SCALE GENOMIC DNA]</scope>
    <source>
        <strain evidence="6">CJ-2</strain>
    </source>
</reference>
<dbReference type="HAMAP" id="MF_00658">
    <property type="entry name" value="23SrRNA_methyltr_H"/>
    <property type="match status" value="1"/>
</dbReference>
<name>A0A3M8R5K7_9PROT</name>
<keyword evidence="2 5" id="KW-0808">Transferase</keyword>
<comment type="subcellular location">
    <subcellularLocation>
        <location evidence="5">Cytoplasm</location>
    </subcellularLocation>
</comment>
<keyword evidence="1 5" id="KW-0489">Methyltransferase</keyword>
<evidence type="ECO:0000256" key="2">
    <source>
        <dbReference type="ARBA" id="ARBA00022679"/>
    </source>
</evidence>
<dbReference type="CDD" id="cd18081">
    <property type="entry name" value="RlmH-like"/>
    <property type="match status" value="1"/>
</dbReference>
<evidence type="ECO:0000256" key="4">
    <source>
        <dbReference type="ARBA" id="ARBA00038303"/>
    </source>
</evidence>